<feature type="compositionally biased region" description="Low complexity" evidence="1">
    <location>
        <begin position="29"/>
        <end position="39"/>
    </location>
</feature>
<dbReference type="EMBL" id="OU895878">
    <property type="protein sequence ID" value="CAG9803752.1"/>
    <property type="molecule type" value="Genomic_DNA"/>
</dbReference>
<reference evidence="2" key="1">
    <citation type="submission" date="2022-01" db="EMBL/GenBank/DDBJ databases">
        <authorList>
            <person name="King R."/>
        </authorList>
    </citation>
    <scope>NUCLEOTIDE SEQUENCE</scope>
</reference>
<keyword evidence="3" id="KW-1185">Reference proteome</keyword>
<dbReference type="AlphaFoldDB" id="A0A9N9RWB9"/>
<protein>
    <submittedName>
        <fullName evidence="2">Uncharacterized protein</fullName>
    </submittedName>
</protein>
<gene>
    <name evidence="2" type="ORF">CHIRRI_LOCUS6648</name>
</gene>
<evidence type="ECO:0000256" key="1">
    <source>
        <dbReference type="SAM" id="MobiDB-lite"/>
    </source>
</evidence>
<feature type="compositionally biased region" description="Basic residues" evidence="1">
    <location>
        <begin position="1"/>
        <end position="10"/>
    </location>
</feature>
<proteinExistence type="predicted"/>
<dbReference type="Proteomes" id="UP001153620">
    <property type="component" value="Chromosome 2"/>
</dbReference>
<feature type="region of interest" description="Disordered" evidence="1">
    <location>
        <begin position="1"/>
        <end position="39"/>
    </location>
</feature>
<evidence type="ECO:0000313" key="3">
    <source>
        <dbReference type="Proteomes" id="UP001153620"/>
    </source>
</evidence>
<sequence>MGLFRSRSKSKNRDSKSKTRDSKSKSRNRGSTPTTKTTKSLCCCKSPVSGTISSRCLQSTCSGRNRSCCRPTTPCRPCTPITCCRPTCSCVSCNCQKNKKVSSKNKESKKDVKCSRIGCSEKMPCVSCCRIGPEKTKHPAICKKCKLYECQCKVKKTKKSK</sequence>
<feature type="compositionally biased region" description="Basic and acidic residues" evidence="1">
    <location>
        <begin position="11"/>
        <end position="24"/>
    </location>
</feature>
<reference evidence="2" key="2">
    <citation type="submission" date="2022-10" db="EMBL/GenBank/DDBJ databases">
        <authorList>
            <consortium name="ENA_rothamsted_submissions"/>
            <consortium name="culmorum"/>
            <person name="King R."/>
        </authorList>
    </citation>
    <scope>NUCLEOTIDE SEQUENCE</scope>
</reference>
<organism evidence="2 3">
    <name type="scientific">Chironomus riparius</name>
    <dbReference type="NCBI Taxonomy" id="315576"/>
    <lineage>
        <taxon>Eukaryota</taxon>
        <taxon>Metazoa</taxon>
        <taxon>Ecdysozoa</taxon>
        <taxon>Arthropoda</taxon>
        <taxon>Hexapoda</taxon>
        <taxon>Insecta</taxon>
        <taxon>Pterygota</taxon>
        <taxon>Neoptera</taxon>
        <taxon>Endopterygota</taxon>
        <taxon>Diptera</taxon>
        <taxon>Nematocera</taxon>
        <taxon>Chironomoidea</taxon>
        <taxon>Chironomidae</taxon>
        <taxon>Chironominae</taxon>
        <taxon>Chironomus</taxon>
    </lineage>
</organism>
<accession>A0A9N9RWB9</accession>
<name>A0A9N9RWB9_9DIPT</name>
<evidence type="ECO:0000313" key="2">
    <source>
        <dbReference type="EMBL" id="CAG9803752.1"/>
    </source>
</evidence>